<keyword evidence="3" id="KW-1185">Reference proteome</keyword>
<protein>
    <submittedName>
        <fullName evidence="2">Uncharacterized protein</fullName>
    </submittedName>
</protein>
<dbReference type="EMBL" id="MVGT01000438">
    <property type="protein sequence ID" value="OVA17531.1"/>
    <property type="molecule type" value="Genomic_DNA"/>
</dbReference>
<name>A0A200R493_MACCD</name>
<dbReference type="Proteomes" id="UP000195402">
    <property type="component" value="Unassembled WGS sequence"/>
</dbReference>
<feature type="compositionally biased region" description="Polar residues" evidence="1">
    <location>
        <begin position="55"/>
        <end position="80"/>
    </location>
</feature>
<feature type="compositionally biased region" description="Polar residues" evidence="1">
    <location>
        <begin position="88"/>
        <end position="110"/>
    </location>
</feature>
<dbReference type="AlphaFoldDB" id="A0A200R493"/>
<evidence type="ECO:0000313" key="3">
    <source>
        <dbReference type="Proteomes" id="UP000195402"/>
    </source>
</evidence>
<comment type="caution">
    <text evidence="2">The sequence shown here is derived from an EMBL/GenBank/DDBJ whole genome shotgun (WGS) entry which is preliminary data.</text>
</comment>
<feature type="region of interest" description="Disordered" evidence="1">
    <location>
        <begin position="1"/>
        <end position="165"/>
    </location>
</feature>
<feature type="compositionally biased region" description="Polar residues" evidence="1">
    <location>
        <begin position="24"/>
        <end position="38"/>
    </location>
</feature>
<proteinExistence type="predicted"/>
<evidence type="ECO:0000313" key="2">
    <source>
        <dbReference type="EMBL" id="OVA17531.1"/>
    </source>
</evidence>
<evidence type="ECO:0000256" key="1">
    <source>
        <dbReference type="SAM" id="MobiDB-lite"/>
    </source>
</evidence>
<reference evidence="2 3" key="1">
    <citation type="journal article" date="2017" name="Mol. Plant">
        <title>The Genome of Medicinal Plant Macleaya cordata Provides New Insights into Benzylisoquinoline Alkaloids Metabolism.</title>
        <authorList>
            <person name="Liu X."/>
            <person name="Liu Y."/>
            <person name="Huang P."/>
            <person name="Ma Y."/>
            <person name="Qing Z."/>
            <person name="Tang Q."/>
            <person name="Cao H."/>
            <person name="Cheng P."/>
            <person name="Zheng Y."/>
            <person name="Yuan Z."/>
            <person name="Zhou Y."/>
            <person name="Liu J."/>
            <person name="Tang Z."/>
            <person name="Zhuo Y."/>
            <person name="Zhang Y."/>
            <person name="Yu L."/>
            <person name="Huang J."/>
            <person name="Yang P."/>
            <person name="Peng Q."/>
            <person name="Zhang J."/>
            <person name="Jiang W."/>
            <person name="Zhang Z."/>
            <person name="Lin K."/>
            <person name="Ro D.K."/>
            <person name="Chen X."/>
            <person name="Xiong X."/>
            <person name="Shang Y."/>
            <person name="Huang S."/>
            <person name="Zeng J."/>
        </authorList>
    </citation>
    <scope>NUCLEOTIDE SEQUENCE [LARGE SCALE GENOMIC DNA]</scope>
    <source>
        <strain evidence="3">cv. BLH2017</strain>
        <tissue evidence="2">Root</tissue>
    </source>
</reference>
<accession>A0A200R493</accession>
<gene>
    <name evidence="2" type="ORF">BVC80_1837g358</name>
</gene>
<feature type="compositionally biased region" description="Acidic residues" evidence="1">
    <location>
        <begin position="133"/>
        <end position="142"/>
    </location>
</feature>
<organism evidence="2 3">
    <name type="scientific">Macleaya cordata</name>
    <name type="common">Five-seeded plume-poppy</name>
    <name type="synonym">Bocconia cordata</name>
    <dbReference type="NCBI Taxonomy" id="56857"/>
    <lineage>
        <taxon>Eukaryota</taxon>
        <taxon>Viridiplantae</taxon>
        <taxon>Streptophyta</taxon>
        <taxon>Embryophyta</taxon>
        <taxon>Tracheophyta</taxon>
        <taxon>Spermatophyta</taxon>
        <taxon>Magnoliopsida</taxon>
        <taxon>Ranunculales</taxon>
        <taxon>Papaveraceae</taxon>
        <taxon>Papaveroideae</taxon>
        <taxon>Macleaya</taxon>
    </lineage>
</organism>
<dbReference type="InParanoid" id="A0A200R493"/>
<sequence>MVTDAVVLVVQGEEEEASNEKHNTTTSNDPSITSSFGSKSHPEALSPPHKHPLTGSKSQVQISTFSGHQPSPEITTNLSSALDDKQLMTGSNSPPYMASPNNKVSANTPKENLEKAPITPKKPLMSSPGPAGGEEDEEDEDIHADPFTPKTPLMASPGREDEEDEDIYKINKAPRLMERRHLEVASLEMVCASIGNCLWPTVYSLVYQWPSFLD</sequence>